<dbReference type="AlphaFoldDB" id="A0A3P7PL87"/>
<evidence type="ECO:0000313" key="2">
    <source>
        <dbReference type="Proteomes" id="UP000281553"/>
    </source>
</evidence>
<organism evidence="1 2">
    <name type="scientific">Dibothriocephalus latus</name>
    <name type="common">Fish tapeworm</name>
    <name type="synonym">Diphyllobothrium latum</name>
    <dbReference type="NCBI Taxonomy" id="60516"/>
    <lineage>
        <taxon>Eukaryota</taxon>
        <taxon>Metazoa</taxon>
        <taxon>Spiralia</taxon>
        <taxon>Lophotrochozoa</taxon>
        <taxon>Platyhelminthes</taxon>
        <taxon>Cestoda</taxon>
        <taxon>Eucestoda</taxon>
        <taxon>Diphyllobothriidea</taxon>
        <taxon>Diphyllobothriidae</taxon>
        <taxon>Dibothriocephalus</taxon>
    </lineage>
</organism>
<name>A0A3P7PL87_DIBLA</name>
<protein>
    <submittedName>
        <fullName evidence="1">Uncharacterized protein</fullName>
    </submittedName>
</protein>
<dbReference type="EMBL" id="UYRU01108679">
    <property type="protein sequence ID" value="VDN43651.1"/>
    <property type="molecule type" value="Genomic_DNA"/>
</dbReference>
<keyword evidence="2" id="KW-1185">Reference proteome</keyword>
<accession>A0A3P7PL87</accession>
<reference evidence="1 2" key="1">
    <citation type="submission" date="2018-11" db="EMBL/GenBank/DDBJ databases">
        <authorList>
            <consortium name="Pathogen Informatics"/>
        </authorList>
    </citation>
    <scope>NUCLEOTIDE SEQUENCE [LARGE SCALE GENOMIC DNA]</scope>
</reference>
<proteinExistence type="predicted"/>
<evidence type="ECO:0000313" key="1">
    <source>
        <dbReference type="EMBL" id="VDN43651.1"/>
    </source>
</evidence>
<feature type="non-terminal residue" evidence="1">
    <location>
        <position position="95"/>
    </location>
</feature>
<gene>
    <name evidence="1" type="ORF">DILT_LOCUS19144</name>
</gene>
<sequence length="95" mass="10491">MLVLAMVFTESAVSSIREQATYLLQTLYHLFFLQDTVTSNNPAEAFKPSVSVNNCCLPSPSDSESQSCLLEPCLSALADELLWRAIGHWKPSDVI</sequence>
<dbReference type="Proteomes" id="UP000281553">
    <property type="component" value="Unassembled WGS sequence"/>
</dbReference>